<dbReference type="OrthoDB" id="5975249at2759"/>
<feature type="chain" id="PRO_5018632176" description="Dermatopontin" evidence="5">
    <location>
        <begin position="29"/>
        <end position="187"/>
    </location>
</feature>
<comment type="similarity">
    <text evidence="2">Belongs to the dermatopontin family.</text>
</comment>
<evidence type="ECO:0000256" key="1">
    <source>
        <dbReference type="ARBA" id="ARBA00004613"/>
    </source>
</evidence>
<dbReference type="STRING" id="188477.A0A3S1A1V0"/>
<evidence type="ECO:0008006" key="8">
    <source>
        <dbReference type="Google" id="ProtNLM"/>
    </source>
</evidence>
<dbReference type="Pfam" id="PF14704">
    <property type="entry name" value="DERM"/>
    <property type="match status" value="1"/>
</dbReference>
<keyword evidence="7" id="KW-1185">Reference proteome</keyword>
<evidence type="ECO:0000313" key="7">
    <source>
        <dbReference type="Proteomes" id="UP000271974"/>
    </source>
</evidence>
<evidence type="ECO:0000313" key="6">
    <source>
        <dbReference type="EMBL" id="RUS80537.1"/>
    </source>
</evidence>
<evidence type="ECO:0000256" key="3">
    <source>
        <dbReference type="ARBA" id="ARBA00022525"/>
    </source>
</evidence>
<evidence type="ECO:0000256" key="2">
    <source>
        <dbReference type="ARBA" id="ARBA00008712"/>
    </source>
</evidence>
<dbReference type="Proteomes" id="UP000271974">
    <property type="component" value="Unassembled WGS sequence"/>
</dbReference>
<evidence type="ECO:0000256" key="5">
    <source>
        <dbReference type="SAM" id="SignalP"/>
    </source>
</evidence>
<keyword evidence="5" id="KW-0732">Signal</keyword>
<dbReference type="InterPro" id="IPR026645">
    <property type="entry name" value="Dermatopontin"/>
</dbReference>
<dbReference type="GO" id="GO:0031012">
    <property type="term" value="C:extracellular matrix"/>
    <property type="evidence" value="ECO:0007669"/>
    <property type="project" value="TreeGrafter"/>
</dbReference>
<keyword evidence="4" id="KW-1015">Disulfide bond</keyword>
<proteinExistence type="inferred from homology"/>
<organism evidence="6 7">
    <name type="scientific">Elysia chlorotica</name>
    <name type="common">Eastern emerald elysia</name>
    <name type="synonym">Sea slug</name>
    <dbReference type="NCBI Taxonomy" id="188477"/>
    <lineage>
        <taxon>Eukaryota</taxon>
        <taxon>Metazoa</taxon>
        <taxon>Spiralia</taxon>
        <taxon>Lophotrochozoa</taxon>
        <taxon>Mollusca</taxon>
        <taxon>Gastropoda</taxon>
        <taxon>Heterobranchia</taxon>
        <taxon>Euthyneura</taxon>
        <taxon>Panpulmonata</taxon>
        <taxon>Sacoglossa</taxon>
        <taxon>Placobranchoidea</taxon>
        <taxon>Plakobranchidae</taxon>
        <taxon>Elysia</taxon>
    </lineage>
</organism>
<sequence>MTPAVTSWAGLALLAVSTTLLSPAAASADFINDWDEPLLFACHSGQVLNGVHSVHSNRAEDRRWRFTCGSAPSGATPTQDCHWTDYMNGWDEPVSFMCPADHVIVGVQSYHDNHREDRRTKFKCCKHQGYSTYSCSLTQFRNEWDRPLDYGVTGNRVLVGWASVHSNSREDRRHKFLECSYAQISMQ</sequence>
<reference evidence="6 7" key="1">
    <citation type="submission" date="2019-01" db="EMBL/GenBank/DDBJ databases">
        <title>A draft genome assembly of the solar-powered sea slug Elysia chlorotica.</title>
        <authorList>
            <person name="Cai H."/>
            <person name="Li Q."/>
            <person name="Fang X."/>
            <person name="Li J."/>
            <person name="Curtis N.E."/>
            <person name="Altenburger A."/>
            <person name="Shibata T."/>
            <person name="Feng M."/>
            <person name="Maeda T."/>
            <person name="Schwartz J.A."/>
            <person name="Shigenobu S."/>
            <person name="Lundholm N."/>
            <person name="Nishiyama T."/>
            <person name="Yang H."/>
            <person name="Hasebe M."/>
            <person name="Li S."/>
            <person name="Pierce S.K."/>
            <person name="Wang J."/>
        </authorList>
    </citation>
    <scope>NUCLEOTIDE SEQUENCE [LARGE SCALE GENOMIC DNA]</scope>
    <source>
        <strain evidence="6">EC2010</strain>
        <tissue evidence="6">Whole organism of an adult</tissue>
    </source>
</reference>
<comment type="subcellular location">
    <subcellularLocation>
        <location evidence="1">Secreted</location>
    </subcellularLocation>
</comment>
<comment type="caution">
    <text evidence="6">The sequence shown here is derived from an EMBL/GenBank/DDBJ whole genome shotgun (WGS) entry which is preliminary data.</text>
</comment>
<dbReference type="AlphaFoldDB" id="A0A3S1A1V0"/>
<dbReference type="GO" id="GO:0030199">
    <property type="term" value="P:collagen fibril organization"/>
    <property type="evidence" value="ECO:0007669"/>
    <property type="project" value="TreeGrafter"/>
</dbReference>
<dbReference type="PANTHER" id="PTHR15040">
    <property type="entry name" value="DERMATOPONTIN-RELATED"/>
    <property type="match status" value="1"/>
</dbReference>
<keyword evidence="3" id="KW-0964">Secreted</keyword>
<accession>A0A3S1A1V0</accession>
<dbReference type="EMBL" id="RQTK01000385">
    <property type="protein sequence ID" value="RUS80537.1"/>
    <property type="molecule type" value="Genomic_DNA"/>
</dbReference>
<dbReference type="GO" id="GO:0005615">
    <property type="term" value="C:extracellular space"/>
    <property type="evidence" value="ECO:0007669"/>
    <property type="project" value="TreeGrafter"/>
</dbReference>
<feature type="signal peptide" evidence="5">
    <location>
        <begin position="1"/>
        <end position="28"/>
    </location>
</feature>
<name>A0A3S1A1V0_ELYCH</name>
<dbReference type="PANTHER" id="PTHR15040:SF1">
    <property type="entry name" value="DERMATOPONTIN-LIKE ISOFORM X1"/>
    <property type="match status" value="1"/>
</dbReference>
<gene>
    <name evidence="6" type="ORF">EGW08_011677</name>
</gene>
<protein>
    <recommendedName>
        <fullName evidence="8">Dermatopontin</fullName>
    </recommendedName>
</protein>
<evidence type="ECO:0000256" key="4">
    <source>
        <dbReference type="ARBA" id="ARBA00023157"/>
    </source>
</evidence>